<dbReference type="RefSeq" id="WP_212989025.1">
    <property type="nucleotide sequence ID" value="NZ_BAABEA010000008.1"/>
</dbReference>
<organism evidence="2 3">
    <name type="scientific">Actinoplanes auranticolor</name>
    <dbReference type="NCBI Taxonomy" id="47988"/>
    <lineage>
        <taxon>Bacteria</taxon>
        <taxon>Bacillati</taxon>
        <taxon>Actinomycetota</taxon>
        <taxon>Actinomycetes</taxon>
        <taxon>Micromonosporales</taxon>
        <taxon>Micromonosporaceae</taxon>
        <taxon>Actinoplanes</taxon>
    </lineage>
</organism>
<proteinExistence type="predicted"/>
<evidence type="ECO:0000313" key="3">
    <source>
        <dbReference type="Proteomes" id="UP000681340"/>
    </source>
</evidence>
<evidence type="ECO:0000256" key="1">
    <source>
        <dbReference type="SAM" id="MobiDB-lite"/>
    </source>
</evidence>
<comment type="caution">
    <text evidence="2">The sequence shown here is derived from an EMBL/GenBank/DDBJ whole genome shotgun (WGS) entry which is preliminary data.</text>
</comment>
<name>A0A919SCN3_9ACTN</name>
<accession>A0A919SCN3</accession>
<sequence length="211" mass="22917">MFERLATRKATRRRWWHRPDRPATPQPVLGPAPTSAVPTVDALVTAAGELVLADDAELVWCRDDDKVPVGGDLTEGDWQLRTPDGAAVRDRPVYAEIGAVLIDADGLRIEGRLIGAVAADPVLELRSAATRELPGSITGTGFAVRIGALPAGTWQLWLRYPPGRPAVRPGRFLDDVARKDVAYVLPPITTGGVTMQPHYDANNEFSIRVTR</sequence>
<evidence type="ECO:0000313" key="2">
    <source>
        <dbReference type="EMBL" id="GIM68139.1"/>
    </source>
</evidence>
<feature type="compositionally biased region" description="Basic residues" evidence="1">
    <location>
        <begin position="7"/>
        <end position="16"/>
    </location>
</feature>
<protein>
    <submittedName>
        <fullName evidence="2">Uncharacterized protein</fullName>
    </submittedName>
</protein>
<reference evidence="2" key="1">
    <citation type="submission" date="2021-03" db="EMBL/GenBank/DDBJ databases">
        <title>Whole genome shotgun sequence of Actinoplanes auranticolor NBRC 12245.</title>
        <authorList>
            <person name="Komaki H."/>
            <person name="Tamura T."/>
        </authorList>
    </citation>
    <scope>NUCLEOTIDE SEQUENCE</scope>
    <source>
        <strain evidence="2">NBRC 12245</strain>
    </source>
</reference>
<dbReference type="EMBL" id="BOQL01000024">
    <property type="protein sequence ID" value="GIM68139.1"/>
    <property type="molecule type" value="Genomic_DNA"/>
</dbReference>
<feature type="region of interest" description="Disordered" evidence="1">
    <location>
        <begin position="1"/>
        <end position="34"/>
    </location>
</feature>
<dbReference type="AlphaFoldDB" id="A0A919SCN3"/>
<dbReference type="Proteomes" id="UP000681340">
    <property type="component" value="Unassembled WGS sequence"/>
</dbReference>
<gene>
    <name evidence="2" type="ORF">Aau02nite_30310</name>
</gene>
<keyword evidence="3" id="KW-1185">Reference proteome</keyword>